<protein>
    <submittedName>
        <fullName evidence="2">Uncharacterized protein</fullName>
    </submittedName>
</protein>
<name>A0A6G1K0Y3_9PLEO</name>
<evidence type="ECO:0000313" key="2">
    <source>
        <dbReference type="EMBL" id="KAF2706057.1"/>
    </source>
</evidence>
<gene>
    <name evidence="2" type="ORF">K504DRAFT_505776</name>
</gene>
<evidence type="ECO:0000256" key="1">
    <source>
        <dbReference type="SAM" id="MobiDB-lite"/>
    </source>
</evidence>
<sequence>MLTPPTSPTSPTCTTTSSSAISPSFPGSGNLTLKGIDVSNTPYTLSNERTSPLALPFPHPKWRVRPTSNEIYEVVSPILEEYDPVTGFIGSVGEVRESIEVDINAWTDEDSMRSMRWRGYVEWPESGERSSIKREADWGRAAKDVGVPRKGDEEGMKRKRLGGFQ</sequence>
<feature type="region of interest" description="Disordered" evidence="1">
    <location>
        <begin position="1"/>
        <end position="31"/>
    </location>
</feature>
<accession>A0A6G1K0Y3</accession>
<dbReference type="OrthoDB" id="3793955at2759"/>
<feature type="compositionally biased region" description="Basic and acidic residues" evidence="1">
    <location>
        <begin position="126"/>
        <end position="156"/>
    </location>
</feature>
<feature type="region of interest" description="Disordered" evidence="1">
    <location>
        <begin position="126"/>
        <end position="165"/>
    </location>
</feature>
<reference evidence="2" key="1">
    <citation type="journal article" date="2020" name="Stud. Mycol.">
        <title>101 Dothideomycetes genomes: a test case for predicting lifestyles and emergence of pathogens.</title>
        <authorList>
            <person name="Haridas S."/>
            <person name="Albert R."/>
            <person name="Binder M."/>
            <person name="Bloem J."/>
            <person name="Labutti K."/>
            <person name="Salamov A."/>
            <person name="Andreopoulos B."/>
            <person name="Baker S."/>
            <person name="Barry K."/>
            <person name="Bills G."/>
            <person name="Bluhm B."/>
            <person name="Cannon C."/>
            <person name="Castanera R."/>
            <person name="Culley D."/>
            <person name="Daum C."/>
            <person name="Ezra D."/>
            <person name="Gonzalez J."/>
            <person name="Henrissat B."/>
            <person name="Kuo A."/>
            <person name="Liang C."/>
            <person name="Lipzen A."/>
            <person name="Lutzoni F."/>
            <person name="Magnuson J."/>
            <person name="Mondo S."/>
            <person name="Nolan M."/>
            <person name="Ohm R."/>
            <person name="Pangilinan J."/>
            <person name="Park H.-J."/>
            <person name="Ramirez L."/>
            <person name="Alfaro M."/>
            <person name="Sun H."/>
            <person name="Tritt A."/>
            <person name="Yoshinaga Y."/>
            <person name="Zwiers L.-H."/>
            <person name="Turgeon B."/>
            <person name="Goodwin S."/>
            <person name="Spatafora J."/>
            <person name="Crous P."/>
            <person name="Grigoriev I."/>
        </authorList>
    </citation>
    <scope>NUCLEOTIDE SEQUENCE</scope>
    <source>
        <strain evidence="2">CBS 279.74</strain>
    </source>
</reference>
<dbReference type="Proteomes" id="UP000799428">
    <property type="component" value="Unassembled WGS sequence"/>
</dbReference>
<keyword evidence="3" id="KW-1185">Reference proteome</keyword>
<evidence type="ECO:0000313" key="3">
    <source>
        <dbReference type="Proteomes" id="UP000799428"/>
    </source>
</evidence>
<proteinExistence type="predicted"/>
<organism evidence="2 3">
    <name type="scientific">Pleomassaria siparia CBS 279.74</name>
    <dbReference type="NCBI Taxonomy" id="1314801"/>
    <lineage>
        <taxon>Eukaryota</taxon>
        <taxon>Fungi</taxon>
        <taxon>Dikarya</taxon>
        <taxon>Ascomycota</taxon>
        <taxon>Pezizomycotina</taxon>
        <taxon>Dothideomycetes</taxon>
        <taxon>Pleosporomycetidae</taxon>
        <taxon>Pleosporales</taxon>
        <taxon>Pleomassariaceae</taxon>
        <taxon>Pleomassaria</taxon>
    </lineage>
</organism>
<feature type="compositionally biased region" description="Low complexity" evidence="1">
    <location>
        <begin position="9"/>
        <end position="26"/>
    </location>
</feature>
<dbReference type="AlphaFoldDB" id="A0A6G1K0Y3"/>
<dbReference type="EMBL" id="MU005777">
    <property type="protein sequence ID" value="KAF2706057.1"/>
    <property type="molecule type" value="Genomic_DNA"/>
</dbReference>